<dbReference type="PANTHER" id="PTHR43792:SF1">
    <property type="entry name" value="N-ACETYLTRANSFERASE DOMAIN-CONTAINING PROTEIN"/>
    <property type="match status" value="1"/>
</dbReference>
<dbReference type="RefSeq" id="WP_060552410.1">
    <property type="nucleotide sequence ID" value="NZ_CP009623.1"/>
</dbReference>
<dbReference type="OrthoDB" id="9798081at2"/>
<sequence>MSVYIETERLILRDWEDEDLLPLQQMNANRQVRRYFTSLLSYQRSKLDFEAMQRTLKKHGIGLFAVELKATHQWIGFIGLNYLTKESPYPFDELPFYEIGWRLLPEVWNNGLAQEGAKAVLKYVEKMDLGPIYAIAAKNNTASIRVMQKIGMTFVDYFDKPELSQFNELKENVRYVWTPQQSA</sequence>
<dbReference type="SUPFAM" id="SSF55729">
    <property type="entry name" value="Acyl-CoA N-acyltransferases (Nat)"/>
    <property type="match status" value="1"/>
</dbReference>
<reference evidence="3 4" key="1">
    <citation type="submission" date="2017-04" db="EMBL/GenBank/DDBJ databases">
        <title>Staphylococcus agnetis, a potential pathogen in the broiler production.</title>
        <authorList>
            <person name="Poulsen L."/>
        </authorList>
    </citation>
    <scope>NUCLEOTIDE SEQUENCE [LARGE SCALE GENOMIC DNA]</scope>
    <source>
        <strain evidence="3 4">723_310714_2_2_spleen</strain>
    </source>
</reference>
<evidence type="ECO:0000313" key="3">
    <source>
        <dbReference type="EMBL" id="OTW30839.1"/>
    </source>
</evidence>
<dbReference type="InterPro" id="IPR000182">
    <property type="entry name" value="GNAT_dom"/>
</dbReference>
<evidence type="ECO:0000313" key="5">
    <source>
        <dbReference type="Proteomes" id="UP000646308"/>
    </source>
</evidence>
<dbReference type="AlphaFoldDB" id="A0A2T4MU34"/>
<accession>A0A2T4MU34</accession>
<dbReference type="Proteomes" id="UP000646308">
    <property type="component" value="Unassembled WGS sequence"/>
</dbReference>
<dbReference type="Pfam" id="PF13302">
    <property type="entry name" value="Acetyltransf_3"/>
    <property type="match status" value="1"/>
</dbReference>
<keyword evidence="4" id="KW-1185">Reference proteome</keyword>
<dbReference type="EMBL" id="NEFX01000014">
    <property type="protein sequence ID" value="OTW30839.1"/>
    <property type="molecule type" value="Genomic_DNA"/>
</dbReference>
<evidence type="ECO:0000259" key="1">
    <source>
        <dbReference type="PROSITE" id="PS51186"/>
    </source>
</evidence>
<organism evidence="2 5">
    <name type="scientific">Staphylococcus agnetis</name>
    <dbReference type="NCBI Taxonomy" id="985762"/>
    <lineage>
        <taxon>Bacteria</taxon>
        <taxon>Bacillati</taxon>
        <taxon>Bacillota</taxon>
        <taxon>Bacilli</taxon>
        <taxon>Bacillales</taxon>
        <taxon>Staphylococcaceae</taxon>
        <taxon>Staphylococcus</taxon>
    </lineage>
</organism>
<dbReference type="KEGG" id="sagq:EP23_11835"/>
<dbReference type="EMBL" id="WMFL01000058">
    <property type="protein sequence ID" value="NJI02050.1"/>
    <property type="molecule type" value="Genomic_DNA"/>
</dbReference>
<protein>
    <submittedName>
        <fullName evidence="2 3">N-acetyltransferase</fullName>
    </submittedName>
</protein>
<dbReference type="Gene3D" id="3.40.630.30">
    <property type="match status" value="1"/>
</dbReference>
<reference evidence="2" key="2">
    <citation type="submission" date="2019-11" db="EMBL/GenBank/DDBJ databases">
        <title>Whole genome comparisons of Staphylococcus agnetis isolates from cattle and chickens.</title>
        <authorList>
            <person name="Rhoads D."/>
            <person name="Shwani A."/>
            <person name="Adkins P."/>
            <person name="Calcutt M."/>
            <person name="Middleton J."/>
        </authorList>
    </citation>
    <scope>NUCLEOTIDE SEQUENCE</scope>
    <source>
        <strain evidence="2">1387</strain>
    </source>
</reference>
<evidence type="ECO:0000313" key="4">
    <source>
        <dbReference type="Proteomes" id="UP000195208"/>
    </source>
</evidence>
<dbReference type="PROSITE" id="PS51186">
    <property type="entry name" value="GNAT"/>
    <property type="match status" value="1"/>
</dbReference>
<dbReference type="GeneID" id="57690870"/>
<gene>
    <name evidence="3" type="ORF">B9M88_07260</name>
    <name evidence="2" type="ORF">GLV84_04150</name>
</gene>
<evidence type="ECO:0000313" key="2">
    <source>
        <dbReference type="EMBL" id="NJI02050.1"/>
    </source>
</evidence>
<dbReference type="GO" id="GO:0016747">
    <property type="term" value="F:acyltransferase activity, transferring groups other than amino-acyl groups"/>
    <property type="evidence" value="ECO:0007669"/>
    <property type="project" value="InterPro"/>
</dbReference>
<feature type="domain" description="N-acetyltransferase" evidence="1">
    <location>
        <begin position="10"/>
        <end position="174"/>
    </location>
</feature>
<proteinExistence type="predicted"/>
<dbReference type="InterPro" id="IPR016181">
    <property type="entry name" value="Acyl_CoA_acyltransferase"/>
</dbReference>
<dbReference type="InterPro" id="IPR051531">
    <property type="entry name" value="N-acetyltransferase"/>
</dbReference>
<name>A0A2T4MU34_9STAP</name>
<dbReference type="PANTHER" id="PTHR43792">
    <property type="entry name" value="GNAT FAMILY, PUTATIVE (AFU_ORTHOLOGUE AFUA_3G00765)-RELATED-RELATED"/>
    <property type="match status" value="1"/>
</dbReference>
<dbReference type="Proteomes" id="UP000195208">
    <property type="component" value="Unassembled WGS sequence"/>
</dbReference>
<comment type="caution">
    <text evidence="2">The sequence shown here is derived from an EMBL/GenBank/DDBJ whole genome shotgun (WGS) entry which is preliminary data.</text>
</comment>